<evidence type="ECO:0000256" key="1">
    <source>
        <dbReference type="ARBA" id="ARBA00022737"/>
    </source>
</evidence>
<keyword evidence="1" id="KW-0677">Repeat</keyword>
<dbReference type="Pfam" id="PF01380">
    <property type="entry name" value="SIS"/>
    <property type="match status" value="1"/>
</dbReference>
<dbReference type="SUPFAM" id="SSF53697">
    <property type="entry name" value="SIS domain"/>
    <property type="match status" value="1"/>
</dbReference>
<accession>A0A841U673</accession>
<keyword evidence="4" id="KW-1185">Reference proteome</keyword>
<reference evidence="3 4" key="1">
    <citation type="submission" date="2020-08" db="EMBL/GenBank/DDBJ databases">
        <title>Cohnella phylogeny.</title>
        <authorList>
            <person name="Dunlap C."/>
        </authorList>
    </citation>
    <scope>NUCLEOTIDE SEQUENCE [LARGE SCALE GENOMIC DNA]</scope>
    <source>
        <strain evidence="3 4">DSM 25239</strain>
    </source>
</reference>
<dbReference type="EMBL" id="JACJVR010000097">
    <property type="protein sequence ID" value="MBB6694568.1"/>
    <property type="molecule type" value="Genomic_DNA"/>
</dbReference>
<dbReference type="InterPro" id="IPR001347">
    <property type="entry name" value="SIS_dom"/>
</dbReference>
<dbReference type="Gene3D" id="3.40.50.10490">
    <property type="entry name" value="Glucose-6-phosphate isomerase like protein, domain 1"/>
    <property type="match status" value="2"/>
</dbReference>
<evidence type="ECO:0000259" key="2">
    <source>
        <dbReference type="PROSITE" id="PS51464"/>
    </source>
</evidence>
<dbReference type="PANTHER" id="PTHR10937">
    <property type="entry name" value="GLUCOSAMINE--FRUCTOSE-6-PHOSPHATE AMINOTRANSFERASE, ISOMERIZING"/>
    <property type="match status" value="1"/>
</dbReference>
<feature type="domain" description="SIS" evidence="2">
    <location>
        <begin position="36"/>
        <end position="183"/>
    </location>
</feature>
<dbReference type="AlphaFoldDB" id="A0A841U673"/>
<dbReference type="InterPro" id="IPR046348">
    <property type="entry name" value="SIS_dom_sf"/>
</dbReference>
<sequence>MTQQAAARGALTLKEIGEQPAALRDAYEEALRRKDWAQAYLADPSVEQTLFIGSGSSYYQSITMAATYRSWLGRDALALPSSDLLLIRKQVAAEDKKTIVFGVSRSGESTEVVKALESVRGLPDWKLAGVTCYPESSMAALGDSLAAKLGQEKSTVMTKSLASMIVGIQTAIASVSGNEARLADMAAVVENQADRVREGEKLALELVQSRHFDKTVYLGLGAMFGIAQEGCLKLKEMSNTWTESYGTLEFRHGPKSIVDPHTCVIVLVSEQSRAAELKVAQEMKEYGAHVVVVTAKAGDDTAFADTVVLTGLPDAADEARAVATLPFLQYYGFYTAMLRGVDPDNPRNLTQVVRI</sequence>
<comment type="caution">
    <text evidence="3">The sequence shown here is derived from an EMBL/GenBank/DDBJ whole genome shotgun (WGS) entry which is preliminary data.</text>
</comment>
<protein>
    <submittedName>
        <fullName evidence="3">SIS domain-containing protein</fullName>
    </submittedName>
</protein>
<dbReference type="CDD" id="cd05008">
    <property type="entry name" value="SIS_GlmS_GlmD_1"/>
    <property type="match status" value="1"/>
</dbReference>
<gene>
    <name evidence="3" type="ORF">H7B90_24535</name>
</gene>
<dbReference type="Proteomes" id="UP000553776">
    <property type="component" value="Unassembled WGS sequence"/>
</dbReference>
<dbReference type="CDD" id="cd05009">
    <property type="entry name" value="SIS_GlmS_GlmD_2"/>
    <property type="match status" value="1"/>
</dbReference>
<name>A0A841U673_9BACL</name>
<dbReference type="PANTHER" id="PTHR10937:SF4">
    <property type="entry name" value="GLUCOSAMINE-6-PHOSPHATE DEAMINASE"/>
    <property type="match status" value="1"/>
</dbReference>
<feature type="domain" description="SIS" evidence="2">
    <location>
        <begin position="202"/>
        <end position="346"/>
    </location>
</feature>
<dbReference type="InterPro" id="IPR035466">
    <property type="entry name" value="GlmS/AgaS_SIS"/>
</dbReference>
<dbReference type="RefSeq" id="WP_185138528.1">
    <property type="nucleotide sequence ID" value="NZ_JACJVR010000097.1"/>
</dbReference>
<dbReference type="InterPro" id="IPR035490">
    <property type="entry name" value="GlmS/FrlB_SIS"/>
</dbReference>
<evidence type="ECO:0000313" key="4">
    <source>
        <dbReference type="Proteomes" id="UP000553776"/>
    </source>
</evidence>
<organism evidence="3 4">
    <name type="scientific">Cohnella xylanilytica</name>
    <dbReference type="NCBI Taxonomy" id="557555"/>
    <lineage>
        <taxon>Bacteria</taxon>
        <taxon>Bacillati</taxon>
        <taxon>Bacillota</taxon>
        <taxon>Bacilli</taxon>
        <taxon>Bacillales</taxon>
        <taxon>Paenibacillaceae</taxon>
        <taxon>Cohnella</taxon>
    </lineage>
</organism>
<proteinExistence type="predicted"/>
<dbReference type="GO" id="GO:0097367">
    <property type="term" value="F:carbohydrate derivative binding"/>
    <property type="evidence" value="ECO:0007669"/>
    <property type="project" value="InterPro"/>
</dbReference>
<dbReference type="GO" id="GO:1901135">
    <property type="term" value="P:carbohydrate derivative metabolic process"/>
    <property type="evidence" value="ECO:0007669"/>
    <property type="project" value="InterPro"/>
</dbReference>
<evidence type="ECO:0000313" key="3">
    <source>
        <dbReference type="EMBL" id="MBB6694568.1"/>
    </source>
</evidence>
<dbReference type="PROSITE" id="PS51464">
    <property type="entry name" value="SIS"/>
    <property type="match status" value="2"/>
</dbReference>